<evidence type="ECO:0000313" key="2">
    <source>
        <dbReference type="EMBL" id="GAA5166246.1"/>
    </source>
</evidence>
<evidence type="ECO:0000259" key="1">
    <source>
        <dbReference type="Pfam" id="PF12680"/>
    </source>
</evidence>
<evidence type="ECO:0000313" key="3">
    <source>
        <dbReference type="Proteomes" id="UP001500192"/>
    </source>
</evidence>
<gene>
    <name evidence="2" type="ORF">GCM10023214_38600</name>
</gene>
<dbReference type="Gene3D" id="3.10.450.50">
    <property type="match status" value="1"/>
</dbReference>
<dbReference type="Proteomes" id="UP001500192">
    <property type="component" value="Unassembled WGS sequence"/>
</dbReference>
<proteinExistence type="predicted"/>
<organism evidence="2 3">
    <name type="scientific">Amycolatopsis dongchuanensis</name>
    <dbReference type="NCBI Taxonomy" id="1070866"/>
    <lineage>
        <taxon>Bacteria</taxon>
        <taxon>Bacillati</taxon>
        <taxon>Actinomycetota</taxon>
        <taxon>Actinomycetes</taxon>
        <taxon>Pseudonocardiales</taxon>
        <taxon>Pseudonocardiaceae</taxon>
        <taxon>Amycolatopsis</taxon>
    </lineage>
</organism>
<accession>A0ABP9QRT6</accession>
<sequence length="108" mass="11998">MSLPETITAYLAAHEAHDTDAELRLLAPDATVTDEGHTYRGHAEIAAWLRRSASEYTYTSTLTGTERVDDDHYVATHHLEGDFPGGVVDLHFRFTLHNGLIERLVIGP</sequence>
<keyword evidence="3" id="KW-1185">Reference proteome</keyword>
<dbReference type="InterPro" id="IPR032710">
    <property type="entry name" value="NTF2-like_dom_sf"/>
</dbReference>
<dbReference type="RefSeq" id="WP_346054442.1">
    <property type="nucleotide sequence ID" value="NZ_BAABIB010000075.1"/>
</dbReference>
<dbReference type="EMBL" id="BAABIB010000075">
    <property type="protein sequence ID" value="GAA5166246.1"/>
    <property type="molecule type" value="Genomic_DNA"/>
</dbReference>
<dbReference type="SUPFAM" id="SSF54427">
    <property type="entry name" value="NTF2-like"/>
    <property type="match status" value="1"/>
</dbReference>
<dbReference type="Pfam" id="PF12680">
    <property type="entry name" value="SnoaL_2"/>
    <property type="match status" value="1"/>
</dbReference>
<feature type="domain" description="SnoaL-like" evidence="1">
    <location>
        <begin position="8"/>
        <end position="103"/>
    </location>
</feature>
<dbReference type="InterPro" id="IPR037401">
    <property type="entry name" value="SnoaL-like"/>
</dbReference>
<comment type="caution">
    <text evidence="2">The sequence shown here is derived from an EMBL/GenBank/DDBJ whole genome shotgun (WGS) entry which is preliminary data.</text>
</comment>
<reference evidence="3" key="1">
    <citation type="journal article" date="2019" name="Int. J. Syst. Evol. Microbiol.">
        <title>The Global Catalogue of Microorganisms (GCM) 10K type strain sequencing project: providing services to taxonomists for standard genome sequencing and annotation.</title>
        <authorList>
            <consortium name="The Broad Institute Genomics Platform"/>
            <consortium name="The Broad Institute Genome Sequencing Center for Infectious Disease"/>
            <person name="Wu L."/>
            <person name="Ma J."/>
        </authorList>
    </citation>
    <scope>NUCLEOTIDE SEQUENCE [LARGE SCALE GENOMIC DNA]</scope>
    <source>
        <strain evidence="3">JCM 18054</strain>
    </source>
</reference>
<protein>
    <recommendedName>
        <fullName evidence="1">SnoaL-like domain-containing protein</fullName>
    </recommendedName>
</protein>
<name>A0ABP9QRT6_9PSEU</name>